<evidence type="ECO:0000313" key="2">
    <source>
        <dbReference type="Proteomes" id="UP001732700"/>
    </source>
</evidence>
<proteinExistence type="predicted"/>
<name>A0ACD5YA67_AVESA</name>
<accession>A0ACD5YA67</accession>
<reference evidence="1" key="2">
    <citation type="submission" date="2025-09" db="UniProtKB">
        <authorList>
            <consortium name="EnsemblPlants"/>
        </authorList>
    </citation>
    <scope>IDENTIFICATION</scope>
</reference>
<dbReference type="EnsemblPlants" id="AVESA.00010b.r2.5DG0938380.1">
    <property type="protein sequence ID" value="AVESA.00010b.r2.5DG0938380.1.CDS"/>
    <property type="gene ID" value="AVESA.00010b.r2.5DG0938380"/>
</dbReference>
<sequence length="250" mass="27157">MAPPSPAAAAGRGLLLWLHGSAETGEQSRAQVAPYFSAVPELRLSFPTAPTVPIACYGDEVINAWFGIPEVPITATTVRDEKGVLKSVEHVHEMINQEVAAGTCPTNIFVSGLSQGGALAIASFLLYPKALGGCVVFSGSVPLSKSFAERVSAEARKTPVLWFHGMADMLVLFEAGQAGCTFLRELGMACEFKAYPTLGHSLVDEELPYFRQWILQRLEISQGTEAARPASSSWPWRSTIDNFQIYKYQF</sequence>
<reference evidence="1" key="1">
    <citation type="submission" date="2021-05" db="EMBL/GenBank/DDBJ databases">
        <authorList>
            <person name="Scholz U."/>
            <person name="Mascher M."/>
            <person name="Fiebig A."/>
        </authorList>
    </citation>
    <scope>NUCLEOTIDE SEQUENCE [LARGE SCALE GENOMIC DNA]</scope>
</reference>
<keyword evidence="2" id="KW-1185">Reference proteome</keyword>
<organism evidence="1 2">
    <name type="scientific">Avena sativa</name>
    <name type="common">Oat</name>
    <dbReference type="NCBI Taxonomy" id="4498"/>
    <lineage>
        <taxon>Eukaryota</taxon>
        <taxon>Viridiplantae</taxon>
        <taxon>Streptophyta</taxon>
        <taxon>Embryophyta</taxon>
        <taxon>Tracheophyta</taxon>
        <taxon>Spermatophyta</taxon>
        <taxon>Magnoliopsida</taxon>
        <taxon>Liliopsida</taxon>
        <taxon>Poales</taxon>
        <taxon>Poaceae</taxon>
        <taxon>BOP clade</taxon>
        <taxon>Pooideae</taxon>
        <taxon>Poodae</taxon>
        <taxon>Poeae</taxon>
        <taxon>Poeae Chloroplast Group 1 (Aveneae type)</taxon>
        <taxon>Aveninae</taxon>
        <taxon>Avena</taxon>
    </lineage>
</organism>
<protein>
    <submittedName>
        <fullName evidence="1">Uncharacterized protein</fullName>
    </submittedName>
</protein>
<dbReference type="Proteomes" id="UP001732700">
    <property type="component" value="Chromosome 5D"/>
</dbReference>
<evidence type="ECO:0000313" key="1">
    <source>
        <dbReference type="EnsemblPlants" id="AVESA.00010b.r2.5DG0938380.1.CDS"/>
    </source>
</evidence>